<evidence type="ECO:0000256" key="6">
    <source>
        <dbReference type="ARBA" id="ARBA00022842"/>
    </source>
</evidence>
<comment type="similarity">
    <text evidence="2">Belongs to the CorA metal ion transporter (MIT) (TC 1.A.35) family.</text>
</comment>
<dbReference type="CDD" id="cd12822">
    <property type="entry name" value="TmCorA-like"/>
    <property type="match status" value="1"/>
</dbReference>
<evidence type="ECO:0000256" key="1">
    <source>
        <dbReference type="ARBA" id="ARBA00004651"/>
    </source>
</evidence>
<evidence type="ECO:0000313" key="14">
    <source>
        <dbReference type="Proteomes" id="UP000293671"/>
    </source>
</evidence>
<dbReference type="GO" id="GO:0005886">
    <property type="term" value="C:plasma membrane"/>
    <property type="evidence" value="ECO:0007669"/>
    <property type="project" value="UniProtKB-SubCell"/>
</dbReference>
<evidence type="ECO:0000256" key="8">
    <source>
        <dbReference type="ARBA" id="ARBA00023065"/>
    </source>
</evidence>
<accession>A0A4V2FU43</accession>
<keyword evidence="14" id="KW-1185">Reference proteome</keyword>
<dbReference type="InterPro" id="IPR002523">
    <property type="entry name" value="MgTranspt_CorA/ZnTranspt_ZntB"/>
</dbReference>
<dbReference type="InterPro" id="IPR045861">
    <property type="entry name" value="CorA_cytoplasmic_dom"/>
</dbReference>
<evidence type="ECO:0000256" key="12">
    <source>
        <dbReference type="SAM" id="Phobius"/>
    </source>
</evidence>
<dbReference type="SUPFAM" id="SSF143865">
    <property type="entry name" value="CorA soluble domain-like"/>
    <property type="match status" value="1"/>
</dbReference>
<dbReference type="SUPFAM" id="SSF144083">
    <property type="entry name" value="Magnesium transport protein CorA, transmembrane region"/>
    <property type="match status" value="1"/>
</dbReference>
<dbReference type="GO" id="GO:0015095">
    <property type="term" value="F:magnesium ion transmembrane transporter activity"/>
    <property type="evidence" value="ECO:0007669"/>
    <property type="project" value="TreeGrafter"/>
</dbReference>
<evidence type="ECO:0000256" key="4">
    <source>
        <dbReference type="ARBA" id="ARBA00022475"/>
    </source>
</evidence>
<feature type="transmembrane region" description="Helical" evidence="12">
    <location>
        <begin position="350"/>
        <end position="369"/>
    </location>
</feature>
<comment type="function">
    <text evidence="11">Mediates influx of magnesium ions. Alternates between open and closed states. Activated by low cytoplasmic Mg(2+) levels. Inactive when cytoplasmic Mg(2+) levels are high.</text>
</comment>
<gene>
    <name evidence="13" type="ORF">EV670_1276</name>
</gene>
<dbReference type="InterPro" id="IPR045863">
    <property type="entry name" value="CorA_TM1_TM2"/>
</dbReference>
<evidence type="ECO:0000256" key="2">
    <source>
        <dbReference type="ARBA" id="ARBA00009765"/>
    </source>
</evidence>
<evidence type="ECO:0000256" key="10">
    <source>
        <dbReference type="ARBA" id="ARBA00034269"/>
    </source>
</evidence>
<dbReference type="RefSeq" id="WP_130431015.1">
    <property type="nucleotide sequence ID" value="NZ_SHKP01000005.1"/>
</dbReference>
<dbReference type="EMBL" id="SHKP01000005">
    <property type="protein sequence ID" value="RZU00566.1"/>
    <property type="molecule type" value="Genomic_DNA"/>
</dbReference>
<keyword evidence="4" id="KW-1003">Cell membrane</keyword>
<dbReference type="FunFam" id="1.20.58.340:FF:000004">
    <property type="entry name" value="Magnesium transport protein CorA"/>
    <property type="match status" value="1"/>
</dbReference>
<dbReference type="PANTHER" id="PTHR46494">
    <property type="entry name" value="CORA FAMILY METAL ION TRANSPORTER (EUROFUNG)"/>
    <property type="match status" value="1"/>
</dbReference>
<dbReference type="Proteomes" id="UP000293671">
    <property type="component" value="Unassembled WGS sequence"/>
</dbReference>
<organism evidence="13 14">
    <name type="scientific">Rivibacter subsaxonicus</name>
    <dbReference type="NCBI Taxonomy" id="457575"/>
    <lineage>
        <taxon>Bacteria</taxon>
        <taxon>Pseudomonadati</taxon>
        <taxon>Pseudomonadota</taxon>
        <taxon>Betaproteobacteria</taxon>
        <taxon>Burkholderiales</taxon>
        <taxon>Rivibacter</taxon>
    </lineage>
</organism>
<keyword evidence="5 12" id="KW-0812">Transmembrane</keyword>
<dbReference type="Pfam" id="PF01544">
    <property type="entry name" value="CorA"/>
    <property type="match status" value="1"/>
</dbReference>
<name>A0A4V2FU43_9BURK</name>
<evidence type="ECO:0000256" key="11">
    <source>
        <dbReference type="ARBA" id="ARBA00045497"/>
    </source>
</evidence>
<protein>
    <submittedName>
        <fullName evidence="13">Mg2+ and Co2+ transporter CorA</fullName>
    </submittedName>
</protein>
<keyword evidence="8" id="KW-0406">Ion transport</keyword>
<dbReference type="GO" id="GO:0000287">
    <property type="term" value="F:magnesium ion binding"/>
    <property type="evidence" value="ECO:0007669"/>
    <property type="project" value="TreeGrafter"/>
</dbReference>
<dbReference type="PANTHER" id="PTHR46494:SF1">
    <property type="entry name" value="CORA FAMILY METAL ION TRANSPORTER (EUROFUNG)"/>
    <property type="match status" value="1"/>
</dbReference>
<comment type="caution">
    <text evidence="13">The sequence shown here is derived from an EMBL/GenBank/DDBJ whole genome shotgun (WGS) entry which is preliminary data.</text>
</comment>
<evidence type="ECO:0000256" key="5">
    <source>
        <dbReference type="ARBA" id="ARBA00022692"/>
    </source>
</evidence>
<comment type="subcellular location">
    <subcellularLocation>
        <location evidence="1">Cell membrane</location>
        <topology evidence="1">Multi-pass membrane protein</topology>
    </subcellularLocation>
</comment>
<evidence type="ECO:0000256" key="3">
    <source>
        <dbReference type="ARBA" id="ARBA00022448"/>
    </source>
</evidence>
<evidence type="ECO:0000256" key="7">
    <source>
        <dbReference type="ARBA" id="ARBA00022989"/>
    </source>
</evidence>
<dbReference type="AlphaFoldDB" id="A0A4V2FU43"/>
<proteinExistence type="inferred from homology"/>
<evidence type="ECO:0000313" key="13">
    <source>
        <dbReference type="EMBL" id="RZU00566.1"/>
    </source>
</evidence>
<evidence type="ECO:0000256" key="9">
    <source>
        <dbReference type="ARBA" id="ARBA00023136"/>
    </source>
</evidence>
<keyword evidence="6" id="KW-0460">Magnesium</keyword>
<keyword evidence="7 12" id="KW-1133">Transmembrane helix</keyword>
<keyword evidence="9 12" id="KW-0472">Membrane</keyword>
<dbReference type="OrthoDB" id="9803416at2"/>
<sequence length="379" mass="42392">MRIFHVHEAFTELPALPAQLPAGGFVWIASGRREFEVGTAEIQAALGAWGAGQLVDLHLSDLLNNQLPSQHDYTSWYDVLVFRRLAAAPGASELFVDDQHGTAQSARRALASIDTSPVGFALFDRVLLTVHPTECSVREFFISRLAQLATPGIGPDAAIAPAPGDAKPAGPRLPPNPADLMLRIVNHMVDGYLDLRRLLTRQLGYLQQELLGSRSGRFDNWQALLESRNALHALEDICEDQRSAIQEWIDALAEWPLPADKKEARERELLRVRSKDVLEHIERVLGHVRRLESSAESSVQMYFSAQSNRMNDIMRTLTVITAIFMPLNLITGIFGMNFDALPLIHSVSGTWLVLLSLAVVPALLIFWFRRKNYIDEQHR</sequence>
<dbReference type="Gene3D" id="1.20.58.340">
    <property type="entry name" value="Magnesium transport protein CorA, transmembrane region"/>
    <property type="match status" value="2"/>
</dbReference>
<reference evidence="13 14" key="1">
    <citation type="submission" date="2019-02" db="EMBL/GenBank/DDBJ databases">
        <title>Genomic Encyclopedia of Type Strains, Phase IV (KMG-IV): sequencing the most valuable type-strain genomes for metagenomic binning, comparative biology and taxonomic classification.</title>
        <authorList>
            <person name="Goeker M."/>
        </authorList>
    </citation>
    <scope>NUCLEOTIDE SEQUENCE [LARGE SCALE GENOMIC DNA]</scope>
    <source>
        <strain evidence="13 14">DSM 19570</strain>
    </source>
</reference>
<dbReference type="GO" id="GO:0050897">
    <property type="term" value="F:cobalt ion binding"/>
    <property type="evidence" value="ECO:0007669"/>
    <property type="project" value="TreeGrafter"/>
</dbReference>
<dbReference type="GO" id="GO:0015087">
    <property type="term" value="F:cobalt ion transmembrane transporter activity"/>
    <property type="evidence" value="ECO:0007669"/>
    <property type="project" value="TreeGrafter"/>
</dbReference>
<feature type="transmembrane region" description="Helical" evidence="12">
    <location>
        <begin position="317"/>
        <end position="338"/>
    </location>
</feature>
<comment type="catalytic activity">
    <reaction evidence="10">
        <text>Mg(2+)(in) = Mg(2+)(out)</text>
        <dbReference type="Rhea" id="RHEA:29827"/>
        <dbReference type="ChEBI" id="CHEBI:18420"/>
    </reaction>
</comment>
<keyword evidence="3" id="KW-0813">Transport</keyword>